<protein>
    <submittedName>
        <fullName evidence="1">Uncharacterized protein</fullName>
    </submittedName>
</protein>
<sequence>MNMITNIINNLIFWMTYPMGGRSF</sequence>
<reference evidence="1" key="1">
    <citation type="submission" date="2018-05" db="EMBL/GenBank/DDBJ databases">
        <authorList>
            <person name="Lanie J.A."/>
            <person name="Ng W.-L."/>
            <person name="Kazmierczak K.M."/>
            <person name="Andrzejewski T.M."/>
            <person name="Davidsen T.M."/>
            <person name="Wayne K.J."/>
            <person name="Tettelin H."/>
            <person name="Glass J.I."/>
            <person name="Rusch D."/>
            <person name="Podicherti R."/>
            <person name="Tsui H.-C.T."/>
            <person name="Winkler M.E."/>
        </authorList>
    </citation>
    <scope>NUCLEOTIDE SEQUENCE</scope>
</reference>
<name>A0A381Y7D3_9ZZZZ</name>
<accession>A0A381Y7D3</accession>
<proteinExistence type="predicted"/>
<gene>
    <name evidence="1" type="ORF">METZ01_LOCUS125161</name>
</gene>
<organism evidence="1">
    <name type="scientific">marine metagenome</name>
    <dbReference type="NCBI Taxonomy" id="408172"/>
    <lineage>
        <taxon>unclassified sequences</taxon>
        <taxon>metagenomes</taxon>
        <taxon>ecological metagenomes</taxon>
    </lineage>
</organism>
<dbReference type="EMBL" id="UINC01017441">
    <property type="protein sequence ID" value="SVA72307.1"/>
    <property type="molecule type" value="Genomic_DNA"/>
</dbReference>
<evidence type="ECO:0000313" key="1">
    <source>
        <dbReference type="EMBL" id="SVA72307.1"/>
    </source>
</evidence>
<dbReference type="AlphaFoldDB" id="A0A381Y7D3"/>